<dbReference type="GO" id="GO:0008270">
    <property type="term" value="F:zinc ion binding"/>
    <property type="evidence" value="ECO:0007669"/>
    <property type="project" value="UniProtKB-KW"/>
</dbReference>
<dbReference type="SUPFAM" id="SSF57667">
    <property type="entry name" value="beta-beta-alpha zinc fingers"/>
    <property type="match status" value="1"/>
</dbReference>
<comment type="caution">
    <text evidence="7">The sequence shown here is derived from an EMBL/GenBank/DDBJ whole genome shotgun (WGS) entry which is preliminary data.</text>
</comment>
<name>A0AAN7ZPE6_9COLE</name>
<evidence type="ECO:0000256" key="5">
    <source>
        <dbReference type="PROSITE-ProRule" id="PRU00042"/>
    </source>
</evidence>
<evidence type="ECO:0000313" key="7">
    <source>
        <dbReference type="EMBL" id="KAK5645578.1"/>
    </source>
</evidence>
<dbReference type="GO" id="GO:0045944">
    <property type="term" value="P:positive regulation of transcription by RNA polymerase II"/>
    <property type="evidence" value="ECO:0007669"/>
    <property type="project" value="TreeGrafter"/>
</dbReference>
<protein>
    <recommendedName>
        <fullName evidence="6">C2H2-type domain-containing protein</fullName>
    </recommendedName>
</protein>
<accession>A0AAN7ZPE6</accession>
<evidence type="ECO:0000256" key="2">
    <source>
        <dbReference type="ARBA" id="ARBA00022737"/>
    </source>
</evidence>
<keyword evidence="2" id="KW-0677">Repeat</keyword>
<keyword evidence="1" id="KW-0479">Metal-binding</keyword>
<evidence type="ECO:0000259" key="6">
    <source>
        <dbReference type="PROSITE" id="PS50157"/>
    </source>
</evidence>
<dbReference type="Pfam" id="PF13909">
    <property type="entry name" value="zf-H2C2_5"/>
    <property type="match status" value="3"/>
</dbReference>
<dbReference type="AlphaFoldDB" id="A0AAN7ZPE6"/>
<evidence type="ECO:0000313" key="8">
    <source>
        <dbReference type="Proteomes" id="UP001329430"/>
    </source>
</evidence>
<proteinExistence type="predicted"/>
<sequence>MFLNLNFESYFVKNPTMFTKKFDVVKCELQEEAEMKSHIPALEIEMVKIEPKEEAEVDSHYEQQNFFACEDKYISATTVQSTHNGINSPKFKCKRCNYASRVKWNLLQHINALHDLQQFTCKECGYATKWKGNLIVHMNGKHSSTEYKCERCDYTTKWKRNLIKHMEVHFVSSAEQSKCNQCNYTTNWKRRLTIHMELQHGLIEFKCKQCNNYISKIQRNFSNHVKLCRGSKQMKEERWAGQEFTEWKHNPKCT</sequence>
<dbReference type="InterPro" id="IPR036236">
    <property type="entry name" value="Znf_C2H2_sf"/>
</dbReference>
<evidence type="ECO:0000256" key="4">
    <source>
        <dbReference type="ARBA" id="ARBA00022833"/>
    </source>
</evidence>
<dbReference type="PANTHER" id="PTHR24403">
    <property type="entry name" value="ZINC FINGER PROTEIN"/>
    <property type="match status" value="1"/>
</dbReference>
<feature type="domain" description="C2H2-type" evidence="6">
    <location>
        <begin position="119"/>
        <end position="147"/>
    </location>
</feature>
<keyword evidence="4" id="KW-0862">Zinc</keyword>
<dbReference type="SMART" id="SM00355">
    <property type="entry name" value="ZnF_C2H2"/>
    <property type="match status" value="5"/>
</dbReference>
<dbReference type="InterPro" id="IPR050688">
    <property type="entry name" value="Zinc_finger/UBP_domain"/>
</dbReference>
<dbReference type="Proteomes" id="UP001329430">
    <property type="component" value="Chromosome 4"/>
</dbReference>
<dbReference type="GO" id="GO:0005634">
    <property type="term" value="C:nucleus"/>
    <property type="evidence" value="ECO:0007669"/>
    <property type="project" value="TreeGrafter"/>
</dbReference>
<dbReference type="Gene3D" id="3.30.160.60">
    <property type="entry name" value="Classic Zinc Finger"/>
    <property type="match status" value="3"/>
</dbReference>
<evidence type="ECO:0000256" key="3">
    <source>
        <dbReference type="ARBA" id="ARBA00022771"/>
    </source>
</evidence>
<organism evidence="7 8">
    <name type="scientific">Pyrocoelia pectoralis</name>
    <dbReference type="NCBI Taxonomy" id="417401"/>
    <lineage>
        <taxon>Eukaryota</taxon>
        <taxon>Metazoa</taxon>
        <taxon>Ecdysozoa</taxon>
        <taxon>Arthropoda</taxon>
        <taxon>Hexapoda</taxon>
        <taxon>Insecta</taxon>
        <taxon>Pterygota</taxon>
        <taxon>Neoptera</taxon>
        <taxon>Endopterygota</taxon>
        <taxon>Coleoptera</taxon>
        <taxon>Polyphaga</taxon>
        <taxon>Elateriformia</taxon>
        <taxon>Elateroidea</taxon>
        <taxon>Lampyridae</taxon>
        <taxon>Lampyrinae</taxon>
        <taxon>Pyrocoelia</taxon>
    </lineage>
</organism>
<gene>
    <name evidence="7" type="ORF">RI129_006878</name>
</gene>
<dbReference type="InterPro" id="IPR013087">
    <property type="entry name" value="Znf_C2H2_type"/>
</dbReference>
<dbReference type="EMBL" id="JAVRBK010000004">
    <property type="protein sequence ID" value="KAK5645578.1"/>
    <property type="molecule type" value="Genomic_DNA"/>
</dbReference>
<dbReference type="PANTHER" id="PTHR24403:SF67">
    <property type="entry name" value="FI01116P-RELATED"/>
    <property type="match status" value="1"/>
</dbReference>
<feature type="domain" description="C2H2-type" evidence="6">
    <location>
        <begin position="147"/>
        <end position="169"/>
    </location>
</feature>
<keyword evidence="8" id="KW-1185">Reference proteome</keyword>
<evidence type="ECO:0000256" key="1">
    <source>
        <dbReference type="ARBA" id="ARBA00022723"/>
    </source>
</evidence>
<reference evidence="7 8" key="1">
    <citation type="journal article" date="2024" name="Insects">
        <title>An Improved Chromosome-Level Genome Assembly of the Firefly Pyrocoelia pectoralis.</title>
        <authorList>
            <person name="Fu X."/>
            <person name="Meyer-Rochow V.B."/>
            <person name="Ballantyne L."/>
            <person name="Zhu X."/>
        </authorList>
    </citation>
    <scope>NUCLEOTIDE SEQUENCE [LARGE SCALE GENOMIC DNA]</scope>
    <source>
        <strain evidence="7">XCY_ONT2</strain>
    </source>
</reference>
<dbReference type="PROSITE" id="PS50157">
    <property type="entry name" value="ZINC_FINGER_C2H2_2"/>
    <property type="match status" value="2"/>
</dbReference>
<keyword evidence="3 5" id="KW-0863">Zinc-finger</keyword>